<evidence type="ECO:0000313" key="2">
    <source>
        <dbReference type="EMBL" id="CAL1526659.1"/>
    </source>
</evidence>
<feature type="compositionally biased region" description="Polar residues" evidence="1">
    <location>
        <begin position="78"/>
        <end position="103"/>
    </location>
</feature>
<feature type="non-terminal residue" evidence="2">
    <location>
        <position position="1"/>
    </location>
</feature>
<dbReference type="Proteomes" id="UP001497497">
    <property type="component" value="Unassembled WGS sequence"/>
</dbReference>
<dbReference type="AlphaFoldDB" id="A0AAV2GZ09"/>
<accession>A0AAV2GZ09</accession>
<feature type="region of interest" description="Disordered" evidence="1">
    <location>
        <begin position="73"/>
        <end position="103"/>
    </location>
</feature>
<organism evidence="2 3">
    <name type="scientific">Lymnaea stagnalis</name>
    <name type="common">Great pond snail</name>
    <name type="synonym">Helix stagnalis</name>
    <dbReference type="NCBI Taxonomy" id="6523"/>
    <lineage>
        <taxon>Eukaryota</taxon>
        <taxon>Metazoa</taxon>
        <taxon>Spiralia</taxon>
        <taxon>Lophotrochozoa</taxon>
        <taxon>Mollusca</taxon>
        <taxon>Gastropoda</taxon>
        <taxon>Heterobranchia</taxon>
        <taxon>Euthyneura</taxon>
        <taxon>Panpulmonata</taxon>
        <taxon>Hygrophila</taxon>
        <taxon>Lymnaeoidea</taxon>
        <taxon>Lymnaeidae</taxon>
        <taxon>Lymnaea</taxon>
    </lineage>
</organism>
<sequence>FLTFFAGLLPHILNKFSKSYKSFTKENFDDDRFQRILKERIDSFNEKWKVKSLYVDKITKVETQEKIDFCVRIPSDQGKGNSQSGTNSTVDSPTENENNNAQGSQVISGIQWYLTLNVKC</sequence>
<keyword evidence="3" id="KW-1185">Reference proteome</keyword>
<name>A0AAV2GZ09_LYMST</name>
<reference evidence="2 3" key="1">
    <citation type="submission" date="2024-04" db="EMBL/GenBank/DDBJ databases">
        <authorList>
            <consortium name="Genoscope - CEA"/>
            <person name="William W."/>
        </authorList>
    </citation>
    <scope>NUCLEOTIDE SEQUENCE [LARGE SCALE GENOMIC DNA]</scope>
</reference>
<gene>
    <name evidence="2" type="ORF">GSLYS_00000836001</name>
</gene>
<comment type="caution">
    <text evidence="2">The sequence shown here is derived from an EMBL/GenBank/DDBJ whole genome shotgun (WGS) entry which is preliminary data.</text>
</comment>
<evidence type="ECO:0000256" key="1">
    <source>
        <dbReference type="SAM" id="MobiDB-lite"/>
    </source>
</evidence>
<dbReference type="EMBL" id="CAXITT010000007">
    <property type="protein sequence ID" value="CAL1526659.1"/>
    <property type="molecule type" value="Genomic_DNA"/>
</dbReference>
<protein>
    <submittedName>
        <fullName evidence="2">Uncharacterized protein</fullName>
    </submittedName>
</protein>
<evidence type="ECO:0000313" key="3">
    <source>
        <dbReference type="Proteomes" id="UP001497497"/>
    </source>
</evidence>
<proteinExistence type="predicted"/>